<dbReference type="InterPro" id="IPR021799">
    <property type="entry name" value="PIN-like_prokaryotic"/>
</dbReference>
<comment type="caution">
    <text evidence="1">The sequence shown here is derived from an EMBL/GenBank/DDBJ whole genome shotgun (WGS) entry which is preliminary data.</text>
</comment>
<evidence type="ECO:0000313" key="2">
    <source>
        <dbReference type="Proteomes" id="UP000732298"/>
    </source>
</evidence>
<accession>A0A8T3YPQ7</accession>
<dbReference type="PANTHER" id="PTHR39550">
    <property type="entry name" value="SLL0658 PROTEIN"/>
    <property type="match status" value="1"/>
</dbReference>
<proteinExistence type="predicted"/>
<organism evidence="1 2">
    <name type="scientific">Candidatus Iainarchaeum sp</name>
    <dbReference type="NCBI Taxonomy" id="3101447"/>
    <lineage>
        <taxon>Archaea</taxon>
        <taxon>Candidatus Iainarchaeota</taxon>
        <taxon>Candidatus Iainarchaeia</taxon>
        <taxon>Candidatus Iainarchaeales</taxon>
        <taxon>Candidatus Iainarchaeaceae</taxon>
        <taxon>Candidatus Iainarchaeum</taxon>
    </lineage>
</organism>
<name>A0A8T3YPQ7_9ARCH</name>
<evidence type="ECO:0000313" key="1">
    <source>
        <dbReference type="EMBL" id="MBI4210988.1"/>
    </source>
</evidence>
<dbReference type="Pfam" id="PF11848">
    <property type="entry name" value="DUF3368"/>
    <property type="match status" value="1"/>
</dbReference>
<sequence length="156" mass="17154">MGPEVKAVADSGPIIHLREIGALKALGIFKIIIPPAVNEEIRGRPPKAAVNAGFDNNLAQILQNEFELALAESQCIALAKAQSIRLFLTDGLDARTTAKEMGLEPHGTVGILLKAYRKRVFSKKETIELVKKLKTHSTRYITSDITNYTVEEIMKT</sequence>
<dbReference type="EMBL" id="JACQPB010000056">
    <property type="protein sequence ID" value="MBI4210988.1"/>
    <property type="molecule type" value="Genomic_DNA"/>
</dbReference>
<dbReference type="PANTHER" id="PTHR39550:SF1">
    <property type="entry name" value="SLL0658 PROTEIN"/>
    <property type="match status" value="1"/>
</dbReference>
<gene>
    <name evidence="1" type="ORF">HY544_05820</name>
</gene>
<dbReference type="AlphaFoldDB" id="A0A8T3YPQ7"/>
<dbReference type="Proteomes" id="UP000732298">
    <property type="component" value="Unassembled WGS sequence"/>
</dbReference>
<reference evidence="1" key="1">
    <citation type="submission" date="2020-07" db="EMBL/GenBank/DDBJ databases">
        <title>Huge and variable diversity of episymbiotic CPR bacteria and DPANN archaea in groundwater ecosystems.</title>
        <authorList>
            <person name="He C.Y."/>
            <person name="Keren R."/>
            <person name="Whittaker M."/>
            <person name="Farag I.F."/>
            <person name="Doudna J."/>
            <person name="Cate J.H.D."/>
            <person name="Banfield J.F."/>
        </authorList>
    </citation>
    <scope>NUCLEOTIDE SEQUENCE</scope>
    <source>
        <strain evidence="1">NC_groundwater_1296_Ag_S-0.2um_52_80</strain>
    </source>
</reference>
<protein>
    <recommendedName>
        <fullName evidence="3">DUF3368 domain-containing protein</fullName>
    </recommendedName>
</protein>
<evidence type="ECO:0008006" key="3">
    <source>
        <dbReference type="Google" id="ProtNLM"/>
    </source>
</evidence>